<protein>
    <recommendedName>
        <fullName evidence="2">Biotin transporter</fullName>
    </recommendedName>
</protein>
<dbReference type="Gene3D" id="1.10.1760.20">
    <property type="match status" value="1"/>
</dbReference>
<keyword evidence="3" id="KW-1133">Transmembrane helix</keyword>
<sequence length="199" mass="20453">MIAVTENRRFTALAGLTPLKKHWAGQLALVVAGSLVVALLAQVSIPLPFTPVPVTGQTLAVLLVGGALGGWLGGLSLVLYLAEGAVGFPVFAGHASGLASFGATGGYLVGFVVMAFVVGRLAEKGWDRSILTSILAMVIGEAILYAIAVPWLGVYVGFSHAIPMGFLPFILGDALKMLIAGGLFPAAWKLVGSRPSAKD</sequence>
<feature type="transmembrane region" description="Helical" evidence="3">
    <location>
        <begin position="23"/>
        <end position="47"/>
    </location>
</feature>
<dbReference type="EMBL" id="JABBVZ010000149">
    <property type="protein sequence ID" value="NMP24780.1"/>
    <property type="molecule type" value="Genomic_DNA"/>
</dbReference>
<proteinExistence type="inferred from homology"/>
<evidence type="ECO:0000313" key="5">
    <source>
        <dbReference type="Proteomes" id="UP000533476"/>
    </source>
</evidence>
<dbReference type="AlphaFoldDB" id="A0A7Y0L947"/>
<dbReference type="InterPro" id="IPR003784">
    <property type="entry name" value="BioY"/>
</dbReference>
<evidence type="ECO:0000256" key="3">
    <source>
        <dbReference type="SAM" id="Phobius"/>
    </source>
</evidence>
<accession>A0A7Y0L947</accession>
<feature type="transmembrane region" description="Helical" evidence="3">
    <location>
        <begin position="130"/>
        <end position="154"/>
    </location>
</feature>
<keyword evidence="2" id="KW-1003">Cell membrane</keyword>
<evidence type="ECO:0000256" key="2">
    <source>
        <dbReference type="PIRNR" id="PIRNR016661"/>
    </source>
</evidence>
<keyword evidence="3" id="KW-0812">Transmembrane</keyword>
<dbReference type="Pfam" id="PF02632">
    <property type="entry name" value="BioY"/>
    <property type="match status" value="1"/>
</dbReference>
<dbReference type="GO" id="GO:0005886">
    <property type="term" value="C:plasma membrane"/>
    <property type="evidence" value="ECO:0007669"/>
    <property type="project" value="UniProtKB-SubCell"/>
</dbReference>
<feature type="transmembrane region" description="Helical" evidence="3">
    <location>
        <begin position="59"/>
        <end position="82"/>
    </location>
</feature>
<reference evidence="4 5" key="1">
    <citation type="submission" date="2020-04" db="EMBL/GenBank/DDBJ databases">
        <authorList>
            <person name="Zhang R."/>
            <person name="Schippers A."/>
        </authorList>
    </citation>
    <scope>NUCLEOTIDE SEQUENCE [LARGE SCALE GENOMIC DNA]</scope>
    <source>
        <strain evidence="4 5">DSM 109850</strain>
    </source>
</reference>
<organism evidence="4 5">
    <name type="scientific">Sulfobacillus harzensis</name>
    <dbReference type="NCBI Taxonomy" id="2729629"/>
    <lineage>
        <taxon>Bacteria</taxon>
        <taxon>Bacillati</taxon>
        <taxon>Bacillota</taxon>
        <taxon>Clostridia</taxon>
        <taxon>Eubacteriales</taxon>
        <taxon>Clostridiales Family XVII. Incertae Sedis</taxon>
        <taxon>Sulfobacillus</taxon>
    </lineage>
</organism>
<feature type="transmembrane region" description="Helical" evidence="3">
    <location>
        <begin position="94"/>
        <end position="118"/>
    </location>
</feature>
<dbReference type="RefSeq" id="WP_169102986.1">
    <property type="nucleotide sequence ID" value="NZ_JABBVZ010000149.1"/>
</dbReference>
<gene>
    <name evidence="4" type="ORF">HIJ39_20950</name>
</gene>
<dbReference type="GO" id="GO:0015225">
    <property type="term" value="F:biotin transmembrane transporter activity"/>
    <property type="evidence" value="ECO:0007669"/>
    <property type="project" value="UniProtKB-UniRule"/>
</dbReference>
<dbReference type="PANTHER" id="PTHR34295">
    <property type="entry name" value="BIOTIN TRANSPORTER BIOY"/>
    <property type="match status" value="1"/>
</dbReference>
<evidence type="ECO:0000313" key="4">
    <source>
        <dbReference type="EMBL" id="NMP24780.1"/>
    </source>
</evidence>
<keyword evidence="2 3" id="KW-0472">Membrane</keyword>
<feature type="transmembrane region" description="Helical" evidence="3">
    <location>
        <begin position="166"/>
        <end position="188"/>
    </location>
</feature>
<dbReference type="PIRSF" id="PIRSF016661">
    <property type="entry name" value="BioY"/>
    <property type="match status" value="1"/>
</dbReference>
<comment type="similarity">
    <text evidence="1 2">Belongs to the BioY family.</text>
</comment>
<comment type="caution">
    <text evidence="4">The sequence shown here is derived from an EMBL/GenBank/DDBJ whole genome shotgun (WGS) entry which is preliminary data.</text>
</comment>
<keyword evidence="2" id="KW-0813">Transport</keyword>
<dbReference type="Proteomes" id="UP000533476">
    <property type="component" value="Unassembled WGS sequence"/>
</dbReference>
<name>A0A7Y0L947_9FIRM</name>
<comment type="subcellular location">
    <subcellularLocation>
        <location evidence="2">Cell membrane</location>
        <topology evidence="2">Multi-pass membrane protein</topology>
    </subcellularLocation>
</comment>
<dbReference type="PANTHER" id="PTHR34295:SF1">
    <property type="entry name" value="BIOTIN TRANSPORTER BIOY"/>
    <property type="match status" value="1"/>
</dbReference>
<evidence type="ECO:0000256" key="1">
    <source>
        <dbReference type="ARBA" id="ARBA00010692"/>
    </source>
</evidence>
<keyword evidence="5" id="KW-1185">Reference proteome</keyword>